<reference evidence="6" key="3">
    <citation type="submission" date="2022-01" db="EMBL/GenBank/DDBJ databases">
        <authorList>
            <person name="Rubenstein D.R."/>
        </authorList>
    </citation>
    <scope>NUCLEOTIDE SEQUENCE</scope>
    <source>
        <strain evidence="6">SS15</strain>
        <tissue evidence="6">Liver</tissue>
    </source>
</reference>
<dbReference type="PROSITE" id="PS50001">
    <property type="entry name" value="SH2"/>
    <property type="match status" value="1"/>
</dbReference>
<reference evidence="6 7" key="2">
    <citation type="journal article" date="2021" name="J. Hered.">
        <title>Feather Gene Expression Elucidates the Developmental Basis of Plumage Iridescence in African Starlings.</title>
        <authorList>
            <person name="Rubenstein D.R."/>
            <person name="Corvelo A."/>
            <person name="MacManes M.D."/>
            <person name="Maia R."/>
            <person name="Narzisi G."/>
            <person name="Rousaki A."/>
            <person name="Vandenabeele P."/>
            <person name="Shawkey M.D."/>
            <person name="Solomon J."/>
        </authorList>
    </citation>
    <scope>NUCLEOTIDE SEQUENCE [LARGE SCALE GENOMIC DNA]</scope>
    <source>
        <strain evidence="6">SS15</strain>
    </source>
</reference>
<evidence type="ECO:0000256" key="1">
    <source>
        <dbReference type="ARBA" id="ARBA00022999"/>
    </source>
</evidence>
<sequence length="167" mass="18933">MSPSSLPQDGPAGFSFWAWLDGILGLLQEHLKQLWKDELILGFVSRKQEKKLLKSKRTGTFLLRFSESVLGGVTFTWVEHHERGSPTFHAVDPYTASELVSLALPDIIRDYQMMMEENIPENPLKYLYPSTARDEAFGPYYSQRQEGTAWHSLARPGTEPGQHLAPS</sequence>
<dbReference type="InterPro" id="IPR001217">
    <property type="entry name" value="STAT"/>
</dbReference>
<evidence type="ECO:0000256" key="3">
    <source>
        <dbReference type="SAM" id="MobiDB-lite"/>
    </source>
</evidence>
<dbReference type="FunFam" id="3.30.505.10:FF:000003">
    <property type="entry name" value="Signal transducer and activator of transcription"/>
    <property type="match status" value="1"/>
</dbReference>
<evidence type="ECO:0000313" key="5">
    <source>
        <dbReference type="EMBL" id="KAG0113997.1"/>
    </source>
</evidence>
<comment type="caution">
    <text evidence="5">The sequence shown here is derived from an EMBL/GenBank/DDBJ whole genome shotgun (WGS) entry which is preliminary data.</text>
</comment>
<dbReference type="EMBL" id="JADDUC020000034">
    <property type="protein sequence ID" value="KAI1229849.1"/>
    <property type="molecule type" value="Genomic_DNA"/>
</dbReference>
<gene>
    <name evidence="6" type="ORF">IHE44_0010857</name>
    <name evidence="5" type="ORF">IHE44_009166</name>
</gene>
<dbReference type="EMBL" id="JADDUC010000357">
    <property type="protein sequence ID" value="KAG0113997.1"/>
    <property type="molecule type" value="Genomic_DNA"/>
</dbReference>
<dbReference type="Pfam" id="PF00017">
    <property type="entry name" value="SH2"/>
    <property type="match status" value="1"/>
</dbReference>
<dbReference type="GO" id="GO:0003700">
    <property type="term" value="F:DNA-binding transcription factor activity"/>
    <property type="evidence" value="ECO:0007669"/>
    <property type="project" value="InterPro"/>
</dbReference>
<reference evidence="5" key="1">
    <citation type="submission" date="2020-10" db="EMBL/GenBank/DDBJ databases">
        <title>Feather gene expression reveals the developmental basis of iridescence in African starlings.</title>
        <authorList>
            <person name="Rubenstein D.R."/>
        </authorList>
    </citation>
    <scope>NUCLEOTIDE SEQUENCE</scope>
    <source>
        <strain evidence="5">SS15</strain>
        <tissue evidence="5">Liver</tissue>
    </source>
</reference>
<accession>A0A835NEL6</accession>
<dbReference type="Gene3D" id="1.10.238.10">
    <property type="entry name" value="EF-hand"/>
    <property type="match status" value="1"/>
</dbReference>
<keyword evidence="1 2" id="KW-0727">SH2 domain</keyword>
<proteinExistence type="predicted"/>
<protein>
    <recommendedName>
        <fullName evidence="4">SH2 domain-containing protein</fullName>
    </recommendedName>
</protein>
<feature type="domain" description="SH2" evidence="4">
    <location>
        <begin position="19"/>
        <end position="130"/>
    </location>
</feature>
<dbReference type="InterPro" id="IPR000980">
    <property type="entry name" value="SH2"/>
</dbReference>
<organism evidence="5">
    <name type="scientific">Lamprotornis superbus</name>
    <dbReference type="NCBI Taxonomy" id="245042"/>
    <lineage>
        <taxon>Eukaryota</taxon>
        <taxon>Metazoa</taxon>
        <taxon>Chordata</taxon>
        <taxon>Craniata</taxon>
        <taxon>Vertebrata</taxon>
        <taxon>Euteleostomi</taxon>
        <taxon>Archelosauria</taxon>
        <taxon>Archosauria</taxon>
        <taxon>Dinosauria</taxon>
        <taxon>Saurischia</taxon>
        <taxon>Theropoda</taxon>
        <taxon>Coelurosauria</taxon>
        <taxon>Aves</taxon>
        <taxon>Neognathae</taxon>
        <taxon>Neoaves</taxon>
        <taxon>Telluraves</taxon>
        <taxon>Australaves</taxon>
        <taxon>Passeriformes</taxon>
        <taxon>Sturnidae</taxon>
        <taxon>Lamprotornis</taxon>
    </lineage>
</organism>
<dbReference type="GO" id="GO:0007165">
    <property type="term" value="P:signal transduction"/>
    <property type="evidence" value="ECO:0007669"/>
    <property type="project" value="InterPro"/>
</dbReference>
<evidence type="ECO:0000259" key="4">
    <source>
        <dbReference type="PROSITE" id="PS50001"/>
    </source>
</evidence>
<dbReference type="SUPFAM" id="SSF55550">
    <property type="entry name" value="SH2 domain"/>
    <property type="match status" value="1"/>
</dbReference>
<dbReference type="Proteomes" id="UP000618051">
    <property type="component" value="Unassembled WGS sequence"/>
</dbReference>
<name>A0A835NEL6_9PASS</name>
<evidence type="ECO:0000313" key="6">
    <source>
        <dbReference type="EMBL" id="KAI1229849.1"/>
    </source>
</evidence>
<dbReference type="InterPro" id="IPR036860">
    <property type="entry name" value="SH2_dom_sf"/>
</dbReference>
<dbReference type="Gene3D" id="3.30.505.10">
    <property type="entry name" value="SH2 domain"/>
    <property type="match status" value="1"/>
</dbReference>
<feature type="region of interest" description="Disordered" evidence="3">
    <location>
        <begin position="148"/>
        <end position="167"/>
    </location>
</feature>
<dbReference type="AlphaFoldDB" id="A0A835NEL6"/>
<dbReference type="PANTHER" id="PTHR11801">
    <property type="entry name" value="SIGNAL TRANSDUCER AND ACTIVATOR OF TRANSCRIPTION"/>
    <property type="match status" value="1"/>
</dbReference>
<evidence type="ECO:0000313" key="7">
    <source>
        <dbReference type="Proteomes" id="UP000618051"/>
    </source>
</evidence>
<dbReference type="OrthoDB" id="19300at2759"/>
<evidence type="ECO:0000256" key="2">
    <source>
        <dbReference type="PROSITE-ProRule" id="PRU00191"/>
    </source>
</evidence>
<keyword evidence="7" id="KW-1185">Reference proteome</keyword>